<dbReference type="Proteomes" id="UP000238479">
    <property type="component" value="Chromosome 1"/>
</dbReference>
<evidence type="ECO:0000256" key="1">
    <source>
        <dbReference type="SAM" id="MobiDB-lite"/>
    </source>
</evidence>
<comment type="caution">
    <text evidence="2">The sequence shown here is derived from an EMBL/GenBank/DDBJ whole genome shotgun (WGS) entry which is preliminary data.</text>
</comment>
<evidence type="ECO:0000313" key="3">
    <source>
        <dbReference type="Proteomes" id="UP000238479"/>
    </source>
</evidence>
<feature type="region of interest" description="Disordered" evidence="1">
    <location>
        <begin position="96"/>
        <end position="118"/>
    </location>
</feature>
<dbReference type="AlphaFoldDB" id="A0A2P6SM86"/>
<organism evidence="2 3">
    <name type="scientific">Rosa chinensis</name>
    <name type="common">China rose</name>
    <dbReference type="NCBI Taxonomy" id="74649"/>
    <lineage>
        <taxon>Eukaryota</taxon>
        <taxon>Viridiplantae</taxon>
        <taxon>Streptophyta</taxon>
        <taxon>Embryophyta</taxon>
        <taxon>Tracheophyta</taxon>
        <taxon>Spermatophyta</taxon>
        <taxon>Magnoliopsida</taxon>
        <taxon>eudicotyledons</taxon>
        <taxon>Gunneridae</taxon>
        <taxon>Pentapetalae</taxon>
        <taxon>rosids</taxon>
        <taxon>fabids</taxon>
        <taxon>Rosales</taxon>
        <taxon>Rosaceae</taxon>
        <taxon>Rosoideae</taxon>
        <taxon>Rosoideae incertae sedis</taxon>
        <taxon>Rosa</taxon>
    </lineage>
</organism>
<gene>
    <name evidence="2" type="ORF">RchiOBHm_Chr1g0374031</name>
</gene>
<reference evidence="2 3" key="1">
    <citation type="journal article" date="2018" name="Nat. Genet.">
        <title>The Rosa genome provides new insights in the design of modern roses.</title>
        <authorList>
            <person name="Bendahmane M."/>
        </authorList>
    </citation>
    <scope>NUCLEOTIDE SEQUENCE [LARGE SCALE GENOMIC DNA]</scope>
    <source>
        <strain evidence="3">cv. Old Blush</strain>
    </source>
</reference>
<proteinExistence type="predicted"/>
<accession>A0A2P6SM86</accession>
<feature type="region of interest" description="Disordered" evidence="1">
    <location>
        <begin position="180"/>
        <end position="202"/>
    </location>
</feature>
<evidence type="ECO:0000313" key="2">
    <source>
        <dbReference type="EMBL" id="PRQ59786.1"/>
    </source>
</evidence>
<sequence length="202" mass="23007">MYTGSAACHTISISPPMAGRLKQLIGNLLKRRSKSEPLSGFSDKPKNLWTHENIEELRKTMNEEQVQKLLDLKLHVTFDPDMPLEKYELSYNPKDFELGHKEGKPKGNEEEVERKAKEGVVEQKVVRQKAKEEVLVMEQKVVKQKAKEEVVVKEQKVKEEAVVVVEQKVKDEAVVVEQKGKDEVLPDELEKKATDAAAADHR</sequence>
<dbReference type="Gramene" id="PRQ59786">
    <property type="protein sequence ID" value="PRQ59786"/>
    <property type="gene ID" value="RchiOBHm_Chr1g0374031"/>
</dbReference>
<name>A0A2P6SM86_ROSCH</name>
<keyword evidence="3" id="KW-1185">Reference proteome</keyword>
<dbReference type="EMBL" id="PDCK01000039">
    <property type="protein sequence ID" value="PRQ59786.1"/>
    <property type="molecule type" value="Genomic_DNA"/>
</dbReference>
<protein>
    <submittedName>
        <fullName evidence="2">Uncharacterized protein</fullName>
    </submittedName>
</protein>